<dbReference type="InterPro" id="IPR050227">
    <property type="entry name" value="Rab"/>
</dbReference>
<dbReference type="NCBIfam" id="TIGR00231">
    <property type="entry name" value="small_GTP"/>
    <property type="match status" value="1"/>
</dbReference>
<feature type="compositionally biased region" description="Polar residues" evidence="3">
    <location>
        <begin position="192"/>
        <end position="205"/>
    </location>
</feature>
<feature type="compositionally biased region" description="Basic and acidic residues" evidence="3">
    <location>
        <begin position="209"/>
        <end position="224"/>
    </location>
</feature>
<dbReference type="PROSITE" id="PS51421">
    <property type="entry name" value="RAS"/>
    <property type="match status" value="1"/>
</dbReference>
<keyword evidence="5" id="KW-1185">Reference proteome</keyword>
<accession>A0AAD2D3T7</accession>
<dbReference type="EMBL" id="CAMPGE010021092">
    <property type="protein sequence ID" value="CAI2379267.1"/>
    <property type="molecule type" value="Genomic_DNA"/>
</dbReference>
<organism evidence="4 5">
    <name type="scientific">Euplotes crassus</name>
    <dbReference type="NCBI Taxonomy" id="5936"/>
    <lineage>
        <taxon>Eukaryota</taxon>
        <taxon>Sar</taxon>
        <taxon>Alveolata</taxon>
        <taxon>Ciliophora</taxon>
        <taxon>Intramacronucleata</taxon>
        <taxon>Spirotrichea</taxon>
        <taxon>Hypotrichia</taxon>
        <taxon>Euplotida</taxon>
        <taxon>Euplotidae</taxon>
        <taxon>Moneuplotes</taxon>
    </lineage>
</organism>
<dbReference type="SMART" id="SM00174">
    <property type="entry name" value="RHO"/>
    <property type="match status" value="1"/>
</dbReference>
<dbReference type="InterPro" id="IPR027417">
    <property type="entry name" value="P-loop_NTPase"/>
</dbReference>
<keyword evidence="1" id="KW-0547">Nucleotide-binding</keyword>
<keyword evidence="2" id="KW-0342">GTP-binding</keyword>
<dbReference type="SUPFAM" id="SSF52540">
    <property type="entry name" value="P-loop containing nucleoside triphosphate hydrolases"/>
    <property type="match status" value="1"/>
</dbReference>
<comment type="caution">
    <text evidence="4">The sequence shown here is derived from an EMBL/GenBank/DDBJ whole genome shotgun (WGS) entry which is preliminary data.</text>
</comment>
<dbReference type="SMART" id="SM00173">
    <property type="entry name" value="RAS"/>
    <property type="match status" value="1"/>
</dbReference>
<dbReference type="Pfam" id="PF00071">
    <property type="entry name" value="Ras"/>
    <property type="match status" value="1"/>
</dbReference>
<evidence type="ECO:0000256" key="3">
    <source>
        <dbReference type="SAM" id="MobiDB-lite"/>
    </source>
</evidence>
<gene>
    <name evidence="4" type="ORF">ECRASSUSDP1_LOCUS20676</name>
</gene>
<dbReference type="PROSITE" id="PS51419">
    <property type="entry name" value="RAB"/>
    <property type="match status" value="1"/>
</dbReference>
<name>A0AAD2D3T7_EUPCR</name>
<evidence type="ECO:0000256" key="2">
    <source>
        <dbReference type="ARBA" id="ARBA00023134"/>
    </source>
</evidence>
<dbReference type="GO" id="GO:0005525">
    <property type="term" value="F:GTP binding"/>
    <property type="evidence" value="ECO:0007669"/>
    <property type="project" value="UniProtKB-KW"/>
</dbReference>
<feature type="region of interest" description="Disordered" evidence="3">
    <location>
        <begin position="158"/>
        <end position="232"/>
    </location>
</feature>
<evidence type="ECO:0000313" key="4">
    <source>
        <dbReference type="EMBL" id="CAI2379267.1"/>
    </source>
</evidence>
<evidence type="ECO:0000256" key="1">
    <source>
        <dbReference type="ARBA" id="ARBA00022741"/>
    </source>
</evidence>
<dbReference type="InterPro" id="IPR005225">
    <property type="entry name" value="Small_GTP-bd"/>
</dbReference>
<dbReference type="GO" id="GO:0003924">
    <property type="term" value="F:GTPase activity"/>
    <property type="evidence" value="ECO:0007669"/>
    <property type="project" value="InterPro"/>
</dbReference>
<evidence type="ECO:0000313" key="5">
    <source>
        <dbReference type="Proteomes" id="UP001295684"/>
    </source>
</evidence>
<proteinExistence type="predicted"/>
<dbReference type="SMART" id="SM00176">
    <property type="entry name" value="RAN"/>
    <property type="match status" value="1"/>
</dbReference>
<dbReference type="InterPro" id="IPR001806">
    <property type="entry name" value="Small_GTPase"/>
</dbReference>
<feature type="compositionally biased region" description="Basic and acidic residues" evidence="3">
    <location>
        <begin position="166"/>
        <end position="179"/>
    </location>
</feature>
<sequence length="232" mass="27326">MELKNGEVTERNYRIVMIGDTFVGKSSLLVRFSDDQYDEDYTSTVGVDFRFRSIQVNDVLVKLQIWDTTGQEKYKSVTDQYFKGAHGVIFVFDLTDRESFLNLYKWVDEIREKVPEKTQFLAIGNKWDMKDEITVTEKDMNRFERRNNKVFEAKADETIENFPLNQDHEPQEEERKEEFSQEPSKAQRPLSLFTTGNNSSTNSFQLKKPKNEGKIQEDEYRYNKDFGPCCPT</sequence>
<dbReference type="AlphaFoldDB" id="A0AAD2D3T7"/>
<dbReference type="Proteomes" id="UP001295684">
    <property type="component" value="Unassembled WGS sequence"/>
</dbReference>
<dbReference type="PRINTS" id="PR00449">
    <property type="entry name" value="RASTRNSFRMNG"/>
</dbReference>
<protein>
    <submittedName>
        <fullName evidence="4">Uncharacterized protein</fullName>
    </submittedName>
</protein>
<dbReference type="PANTHER" id="PTHR47977">
    <property type="entry name" value="RAS-RELATED PROTEIN RAB"/>
    <property type="match status" value="1"/>
</dbReference>
<dbReference type="Gene3D" id="3.40.50.300">
    <property type="entry name" value="P-loop containing nucleotide triphosphate hydrolases"/>
    <property type="match status" value="1"/>
</dbReference>
<dbReference type="CDD" id="cd00154">
    <property type="entry name" value="Rab"/>
    <property type="match status" value="1"/>
</dbReference>
<dbReference type="FunFam" id="3.40.50.300:FF:001447">
    <property type="entry name" value="Ras-related protein Rab-1B"/>
    <property type="match status" value="1"/>
</dbReference>
<dbReference type="SMART" id="SM00175">
    <property type="entry name" value="RAB"/>
    <property type="match status" value="1"/>
</dbReference>
<reference evidence="4" key="1">
    <citation type="submission" date="2023-07" db="EMBL/GenBank/DDBJ databases">
        <authorList>
            <consortium name="AG Swart"/>
            <person name="Singh M."/>
            <person name="Singh A."/>
            <person name="Seah K."/>
            <person name="Emmerich C."/>
        </authorList>
    </citation>
    <scope>NUCLEOTIDE SEQUENCE</scope>
    <source>
        <strain evidence="4">DP1</strain>
    </source>
</reference>